<organism evidence="2 3">
    <name type="scientific">Forsythia ovata</name>
    <dbReference type="NCBI Taxonomy" id="205694"/>
    <lineage>
        <taxon>Eukaryota</taxon>
        <taxon>Viridiplantae</taxon>
        <taxon>Streptophyta</taxon>
        <taxon>Embryophyta</taxon>
        <taxon>Tracheophyta</taxon>
        <taxon>Spermatophyta</taxon>
        <taxon>Magnoliopsida</taxon>
        <taxon>eudicotyledons</taxon>
        <taxon>Gunneridae</taxon>
        <taxon>Pentapetalae</taxon>
        <taxon>asterids</taxon>
        <taxon>lamiids</taxon>
        <taxon>Lamiales</taxon>
        <taxon>Oleaceae</taxon>
        <taxon>Forsythieae</taxon>
        <taxon>Forsythia</taxon>
    </lineage>
</organism>
<evidence type="ECO:0000313" key="2">
    <source>
        <dbReference type="EMBL" id="KAL2516360.1"/>
    </source>
</evidence>
<evidence type="ECO:0000256" key="1">
    <source>
        <dbReference type="SAM" id="MobiDB-lite"/>
    </source>
</evidence>
<sequence>MKEKMKVIGIDESGGYGEEDAEEDKEKKGLRMWAQNPSLCQTIISPKKKQSKKSSPLLSDFSKILCEKQQSDGVFKKPVIVFNNDEVSEEFSEICSTFSKSVSSTFCYRKERDNENVNEVRQSAPARFKNWSFSDEVKKEKTVEKTLGRRFDLSPGWARSGSVTGRNGPTVHGRRDSGEGSCWRSMSPVTHTHGGPAKAGNALEVIFIQNE</sequence>
<dbReference type="AlphaFoldDB" id="A0ABD1TUF6"/>
<dbReference type="EMBL" id="JBFOLJ010000008">
    <property type="protein sequence ID" value="KAL2516360.1"/>
    <property type="molecule type" value="Genomic_DNA"/>
</dbReference>
<evidence type="ECO:0000313" key="3">
    <source>
        <dbReference type="Proteomes" id="UP001604277"/>
    </source>
</evidence>
<dbReference type="Proteomes" id="UP001604277">
    <property type="component" value="Unassembled WGS sequence"/>
</dbReference>
<keyword evidence="3" id="KW-1185">Reference proteome</keyword>
<protein>
    <submittedName>
        <fullName evidence="2">Uncharacterized protein</fullName>
    </submittedName>
</protein>
<comment type="caution">
    <text evidence="2">The sequence shown here is derived from an EMBL/GenBank/DDBJ whole genome shotgun (WGS) entry which is preliminary data.</text>
</comment>
<name>A0ABD1TUF6_9LAMI</name>
<feature type="region of interest" description="Disordered" evidence="1">
    <location>
        <begin position="1"/>
        <end position="29"/>
    </location>
</feature>
<proteinExistence type="predicted"/>
<feature type="region of interest" description="Disordered" evidence="1">
    <location>
        <begin position="158"/>
        <end position="182"/>
    </location>
</feature>
<gene>
    <name evidence="2" type="ORF">Fot_30331</name>
</gene>
<accession>A0ABD1TUF6</accession>
<reference evidence="3" key="1">
    <citation type="submission" date="2024-07" db="EMBL/GenBank/DDBJ databases">
        <title>Two chromosome-level genome assemblies of Korean endemic species Abeliophyllum distichum and Forsythia ovata (Oleaceae).</title>
        <authorList>
            <person name="Jang H."/>
        </authorList>
    </citation>
    <scope>NUCLEOTIDE SEQUENCE [LARGE SCALE GENOMIC DNA]</scope>
</reference>